<protein>
    <recommendedName>
        <fullName evidence="1">Amidase domain-containing protein</fullName>
    </recommendedName>
</protein>
<keyword evidence="3" id="KW-1185">Reference proteome</keyword>
<name>A0A2B7XJQ8_9EURO</name>
<proteinExistence type="predicted"/>
<feature type="domain" description="Amidase" evidence="1">
    <location>
        <begin position="87"/>
        <end position="387"/>
    </location>
</feature>
<dbReference type="PANTHER" id="PTHR42678:SF37">
    <property type="entry name" value="AMIDASE C869.01-RELATED"/>
    <property type="match status" value="1"/>
</dbReference>
<sequence>MVCTKLVKLLLNARSRGFGLPRVTFGAFGAMASIHTGTTNKRDSNYSGRGGVEVDLRMPLCRGFDIEGLSIPQLQQCLESRKFSICDLTACYLERIRRVNGVLKAVIEVNPDALDIAAMMDREREPRREHGLLHGIPFLVKDTMGTKDKMETTAGSSVLVGTVVPEDAHVVSVLRRAGAVLLGHANLSEWASMRSTYYSEGYSGRGGQCRNPYNLAEHPGGSSCGSAVAVATDMCAFSLGTETDGSIMAPADRNGIVGIKPTVGLISGKGVIPESHSLDSVGTLGRTVLDAAIALDGIVDLPIGARLDIPSTDNFPTAPFASFVSGKEALRGAQFGLPWKRVWEKAKQKETAKKQCQIFEEVIERIREAGANVIEYVDFPSAEEIIPPDGWDWDYPSKQGHPEQSQFTVVKTEFYNDLKVYLSNLAANPNDVRSLDDVVKYNAAHAEKEGGHPGIHPAWPSGQDSFEMSLETQGVMDDTYHNALAYIRRKSREEGIDAALARNAGRQLDGLLVPLQADSGVACQVAAKAGYPMITIPVGIATGESDVPFGLGIIQTAWREDKLIKYGSAIEDLLALKLKPTFMNIDADNYMYIGTPPES</sequence>
<organism evidence="2 3">
    <name type="scientific">Blastomyces parvus</name>
    <dbReference type="NCBI Taxonomy" id="2060905"/>
    <lineage>
        <taxon>Eukaryota</taxon>
        <taxon>Fungi</taxon>
        <taxon>Dikarya</taxon>
        <taxon>Ascomycota</taxon>
        <taxon>Pezizomycotina</taxon>
        <taxon>Eurotiomycetes</taxon>
        <taxon>Eurotiomycetidae</taxon>
        <taxon>Onygenales</taxon>
        <taxon>Ajellomycetaceae</taxon>
        <taxon>Blastomyces</taxon>
    </lineage>
</organism>
<dbReference type="EMBL" id="PDNC01000006">
    <property type="protein sequence ID" value="PGH09165.1"/>
    <property type="molecule type" value="Genomic_DNA"/>
</dbReference>
<evidence type="ECO:0000313" key="2">
    <source>
        <dbReference type="EMBL" id="PGH09165.1"/>
    </source>
</evidence>
<accession>A0A2B7XJQ8</accession>
<dbReference type="Proteomes" id="UP000224080">
    <property type="component" value="Unassembled WGS sequence"/>
</dbReference>
<dbReference type="STRING" id="2060905.A0A2B7XJQ8"/>
<comment type="caution">
    <text evidence="2">The sequence shown here is derived from an EMBL/GenBank/DDBJ whole genome shotgun (WGS) entry which is preliminary data.</text>
</comment>
<dbReference type="SUPFAM" id="SSF75304">
    <property type="entry name" value="Amidase signature (AS) enzymes"/>
    <property type="match status" value="1"/>
</dbReference>
<dbReference type="AlphaFoldDB" id="A0A2B7XJQ8"/>
<dbReference type="Gene3D" id="3.90.1300.10">
    <property type="entry name" value="Amidase signature (AS) domain"/>
    <property type="match status" value="1"/>
</dbReference>
<evidence type="ECO:0000313" key="3">
    <source>
        <dbReference type="Proteomes" id="UP000224080"/>
    </source>
</evidence>
<gene>
    <name evidence="2" type="ORF">GX51_00919</name>
</gene>
<evidence type="ECO:0000259" key="1">
    <source>
        <dbReference type="Pfam" id="PF01425"/>
    </source>
</evidence>
<dbReference type="OrthoDB" id="566138at2759"/>
<dbReference type="PANTHER" id="PTHR42678">
    <property type="entry name" value="AMIDASE"/>
    <property type="match status" value="1"/>
</dbReference>
<dbReference type="InterPro" id="IPR023631">
    <property type="entry name" value="Amidase_dom"/>
</dbReference>
<dbReference type="InterPro" id="IPR036928">
    <property type="entry name" value="AS_sf"/>
</dbReference>
<reference evidence="2 3" key="1">
    <citation type="submission" date="2017-10" db="EMBL/GenBank/DDBJ databases">
        <title>Comparative genomics in systemic dimorphic fungi from Ajellomycetaceae.</title>
        <authorList>
            <person name="Munoz J.F."/>
            <person name="Mcewen J.G."/>
            <person name="Clay O.K."/>
            <person name="Cuomo C.A."/>
        </authorList>
    </citation>
    <scope>NUCLEOTIDE SEQUENCE [LARGE SCALE GENOMIC DNA]</scope>
    <source>
        <strain evidence="2 3">UAMH130</strain>
    </source>
</reference>
<dbReference type="Pfam" id="PF01425">
    <property type="entry name" value="Amidase"/>
    <property type="match status" value="1"/>
</dbReference>